<evidence type="ECO:0000256" key="8">
    <source>
        <dbReference type="ARBA" id="ARBA00022989"/>
    </source>
</evidence>
<dbReference type="PANTHER" id="PTHR10791">
    <property type="entry name" value="RAG1-ACTIVATING PROTEIN 1"/>
    <property type="match status" value="1"/>
</dbReference>
<feature type="transmembrane region" description="Helical" evidence="11">
    <location>
        <begin position="6"/>
        <end position="24"/>
    </location>
</feature>
<dbReference type="PANTHER" id="PTHR10791:SF30">
    <property type="entry name" value="SUGAR TRANSPORTER SWEET1"/>
    <property type="match status" value="1"/>
</dbReference>
<keyword evidence="9 11" id="KW-0472">Membrane</keyword>
<proteinExistence type="inferred from homology"/>
<name>A0A1U7ZIF4_NELNU</name>
<dbReference type="InterPro" id="IPR004316">
    <property type="entry name" value="SWEET_rpt"/>
</dbReference>
<dbReference type="Gene3D" id="1.20.1280.290">
    <property type="match status" value="2"/>
</dbReference>
<reference evidence="13" key="1">
    <citation type="submission" date="2025-08" db="UniProtKB">
        <authorList>
            <consortium name="RefSeq"/>
        </authorList>
    </citation>
    <scope>IDENTIFICATION</scope>
</reference>
<dbReference type="RefSeq" id="XP_010251292.1">
    <property type="nucleotide sequence ID" value="XM_010252990.1"/>
</dbReference>
<dbReference type="FunFam" id="1.20.1280.290:FF:000001">
    <property type="entry name" value="Bidirectional sugar transporter SWEET"/>
    <property type="match status" value="1"/>
</dbReference>
<comment type="subcellular location">
    <subcellularLocation>
        <location evidence="1 11">Cell membrane</location>
        <topology evidence="1 11">Multi-pass membrane protein</topology>
    </subcellularLocation>
</comment>
<dbReference type="GO" id="GO:0016020">
    <property type="term" value="C:membrane"/>
    <property type="evidence" value="ECO:0000318"/>
    <property type="project" value="GO_Central"/>
</dbReference>
<comment type="similarity">
    <text evidence="2 11">Belongs to the SWEET sugar transporter family.</text>
</comment>
<keyword evidence="8 11" id="KW-1133">Transmembrane helix</keyword>
<dbReference type="FunFam" id="1.20.1280.290:FF:000002">
    <property type="entry name" value="Bidirectional sugar transporter SWEET"/>
    <property type="match status" value="1"/>
</dbReference>
<feature type="transmembrane region" description="Helical" evidence="11">
    <location>
        <begin position="133"/>
        <end position="152"/>
    </location>
</feature>
<evidence type="ECO:0000256" key="3">
    <source>
        <dbReference type="ARBA" id="ARBA00022448"/>
    </source>
</evidence>
<organism evidence="12 13">
    <name type="scientific">Nelumbo nucifera</name>
    <name type="common">Sacred lotus</name>
    <dbReference type="NCBI Taxonomy" id="4432"/>
    <lineage>
        <taxon>Eukaryota</taxon>
        <taxon>Viridiplantae</taxon>
        <taxon>Streptophyta</taxon>
        <taxon>Embryophyta</taxon>
        <taxon>Tracheophyta</taxon>
        <taxon>Spermatophyta</taxon>
        <taxon>Magnoliopsida</taxon>
        <taxon>Proteales</taxon>
        <taxon>Nelumbonaceae</taxon>
        <taxon>Nelumbo</taxon>
    </lineage>
</organism>
<feature type="transmembrane region" description="Helical" evidence="11">
    <location>
        <begin position="45"/>
        <end position="64"/>
    </location>
</feature>
<sequence length="239" mass="26591">MVNTETIRIVVGIIGNVISFGLFISPAPTFVTILKRKSVGDFSPMPYIATIMNCMLWVFYGTPVVHPHSILVLTINGIGLFLEIIYLTLFFIFADKKNRLKIIGFIFLELVFISAIILGTLLGLHTYDDRSKLVGTICIVFGIIMYGSPLTIMKTVIVTKSVEYMPFSISMASFSNGICWLIYALLRFDLYILISNGVGAVLGAAQLILYFCYWKPGDQNEKKSSQVQLSSSSAMHNMV</sequence>
<dbReference type="eggNOG" id="KOG1623">
    <property type="taxonomic scope" value="Eukaryota"/>
</dbReference>
<evidence type="ECO:0000256" key="6">
    <source>
        <dbReference type="ARBA" id="ARBA00022692"/>
    </source>
</evidence>
<dbReference type="SMR" id="A0A1U7ZIF4"/>
<dbReference type="InterPro" id="IPR047664">
    <property type="entry name" value="SWEET"/>
</dbReference>
<evidence type="ECO:0000256" key="10">
    <source>
        <dbReference type="ARBA" id="ARBA00037238"/>
    </source>
</evidence>
<feature type="transmembrane region" description="Helical" evidence="11">
    <location>
        <begin position="70"/>
        <end position="93"/>
    </location>
</feature>
<dbReference type="GeneID" id="104593225"/>
<dbReference type="AlphaFoldDB" id="A0A1U7ZIF4"/>
<keyword evidence="7" id="KW-0677">Repeat</keyword>
<protein>
    <recommendedName>
        <fullName evidence="11">Bidirectional sugar transporter SWEET</fullName>
    </recommendedName>
</protein>
<evidence type="ECO:0000256" key="7">
    <source>
        <dbReference type="ARBA" id="ARBA00022737"/>
    </source>
</evidence>
<feature type="transmembrane region" description="Helical" evidence="11">
    <location>
        <begin position="164"/>
        <end position="186"/>
    </location>
</feature>
<evidence type="ECO:0000256" key="4">
    <source>
        <dbReference type="ARBA" id="ARBA00022475"/>
    </source>
</evidence>
<dbReference type="GO" id="GO:0008643">
    <property type="term" value="P:carbohydrate transport"/>
    <property type="evidence" value="ECO:0000318"/>
    <property type="project" value="GO_Central"/>
</dbReference>
<dbReference type="GO" id="GO:0005886">
    <property type="term" value="C:plasma membrane"/>
    <property type="evidence" value="ECO:0007669"/>
    <property type="project" value="UniProtKB-SubCell"/>
</dbReference>
<dbReference type="OrthoDB" id="409725at2759"/>
<feature type="transmembrane region" description="Helical" evidence="11">
    <location>
        <begin position="192"/>
        <end position="213"/>
    </location>
</feature>
<comment type="function">
    <text evidence="11">Mediates both low-affinity uptake and efflux of sugar across the membrane.</text>
</comment>
<keyword evidence="3 11" id="KW-0813">Transport</keyword>
<evidence type="ECO:0000313" key="12">
    <source>
        <dbReference type="Proteomes" id="UP000189703"/>
    </source>
</evidence>
<dbReference type="FunCoup" id="A0A1U7ZIF4">
    <property type="interactions" value="431"/>
</dbReference>
<gene>
    <name evidence="13" type="primary">LOC104593225</name>
</gene>
<keyword evidence="12" id="KW-1185">Reference proteome</keyword>
<accession>A0A1U7ZIF4</accession>
<evidence type="ECO:0000256" key="1">
    <source>
        <dbReference type="ARBA" id="ARBA00004651"/>
    </source>
</evidence>
<keyword evidence="6 11" id="KW-0812">Transmembrane</keyword>
<dbReference type="Proteomes" id="UP000189703">
    <property type="component" value="Unplaced"/>
</dbReference>
<evidence type="ECO:0000256" key="5">
    <source>
        <dbReference type="ARBA" id="ARBA00022597"/>
    </source>
</evidence>
<evidence type="ECO:0000313" key="13">
    <source>
        <dbReference type="RefSeq" id="XP_010251292.1"/>
    </source>
</evidence>
<evidence type="ECO:0000256" key="9">
    <source>
        <dbReference type="ARBA" id="ARBA00023136"/>
    </source>
</evidence>
<comment type="function">
    <text evidence="10">Mediates both low-affinity uptake and efflux of sugar across the plasma membrane.</text>
</comment>
<keyword evidence="4" id="KW-1003">Cell membrane</keyword>
<dbReference type="KEGG" id="nnu:104593225"/>
<dbReference type="Pfam" id="PF03083">
    <property type="entry name" value="MtN3_slv"/>
    <property type="match status" value="2"/>
</dbReference>
<dbReference type="GO" id="GO:0051119">
    <property type="term" value="F:sugar transmembrane transporter activity"/>
    <property type="evidence" value="ECO:0000318"/>
    <property type="project" value="GO_Central"/>
</dbReference>
<evidence type="ECO:0000256" key="2">
    <source>
        <dbReference type="ARBA" id="ARBA00007809"/>
    </source>
</evidence>
<dbReference type="OMA" id="ATIMNCM"/>
<dbReference type="STRING" id="4432.A0A1U7ZIF4"/>
<evidence type="ECO:0000256" key="11">
    <source>
        <dbReference type="RuleBase" id="RU910715"/>
    </source>
</evidence>
<keyword evidence="5 11" id="KW-0762">Sugar transport</keyword>
<feature type="transmembrane region" description="Helical" evidence="11">
    <location>
        <begin position="105"/>
        <end position="127"/>
    </location>
</feature>